<sequence length="177" mass="20054">MSTHFRSRFTFAAVLSFMALSGLFLAGCESYYWPKDQTGGFAEELLPNGQWKVTMSAPLAKSESYVKDLCLYRCADLALEKGAVEFVIKDEKMVTVLESQERTDWNVEDRPDKSRGGFSIHGPHMRSMTLYIEFILMGEKSPNSPDAYEVEQVLREIGAKRNLEDVADLKSRPFLHG</sequence>
<evidence type="ECO:0000313" key="2">
    <source>
        <dbReference type="Proteomes" id="UP000526501"/>
    </source>
</evidence>
<protein>
    <submittedName>
        <fullName evidence="1">Uncharacterized protein</fullName>
    </submittedName>
</protein>
<dbReference type="EMBL" id="JACHVC010000013">
    <property type="protein sequence ID" value="MBC2608066.1"/>
    <property type="molecule type" value="Genomic_DNA"/>
</dbReference>
<name>A0A7X1B9B7_9BACT</name>
<dbReference type="RefSeq" id="WP_185661921.1">
    <property type="nucleotide sequence ID" value="NZ_CAWPOO010000013.1"/>
</dbReference>
<dbReference type="Proteomes" id="UP000526501">
    <property type="component" value="Unassembled WGS sequence"/>
</dbReference>
<keyword evidence="2" id="KW-1185">Reference proteome</keyword>
<dbReference type="AlphaFoldDB" id="A0A7X1B9B7"/>
<dbReference type="PROSITE" id="PS51257">
    <property type="entry name" value="PROKAR_LIPOPROTEIN"/>
    <property type="match status" value="1"/>
</dbReference>
<reference evidence="1 2" key="1">
    <citation type="submission" date="2020-07" db="EMBL/GenBank/DDBJ databases">
        <authorList>
            <person name="Feng X."/>
        </authorList>
    </citation>
    <scope>NUCLEOTIDE SEQUENCE [LARGE SCALE GENOMIC DNA]</scope>
    <source>
        <strain evidence="1 2">JCM23202</strain>
    </source>
</reference>
<dbReference type="NCBIfam" id="NF047637">
    <property type="entry name" value="lipo_CC0125"/>
    <property type="match status" value="1"/>
</dbReference>
<comment type="caution">
    <text evidence="1">The sequence shown here is derived from an EMBL/GenBank/DDBJ whole genome shotgun (WGS) entry which is preliminary data.</text>
</comment>
<organism evidence="1 2">
    <name type="scientific">Pelagicoccus albus</name>
    <dbReference type="NCBI Taxonomy" id="415222"/>
    <lineage>
        <taxon>Bacteria</taxon>
        <taxon>Pseudomonadati</taxon>
        <taxon>Verrucomicrobiota</taxon>
        <taxon>Opitutia</taxon>
        <taxon>Puniceicoccales</taxon>
        <taxon>Pelagicoccaceae</taxon>
        <taxon>Pelagicoccus</taxon>
    </lineage>
</organism>
<gene>
    <name evidence="1" type="ORF">H5P27_18575</name>
</gene>
<proteinExistence type="predicted"/>
<evidence type="ECO:0000313" key="1">
    <source>
        <dbReference type="EMBL" id="MBC2608066.1"/>
    </source>
</evidence>
<accession>A0A7X1B9B7</accession>